<evidence type="ECO:0000313" key="3">
    <source>
        <dbReference type="Proteomes" id="UP001347796"/>
    </source>
</evidence>
<dbReference type="PANTHER" id="PTHR13520">
    <property type="entry name" value="RAD50-INTERACTING PROTEIN 1 RINT-1"/>
    <property type="match status" value="1"/>
</dbReference>
<dbReference type="FunFam" id="1.20.58.670:FF:000003">
    <property type="entry name" value="RAD50-interacting protein 1"/>
    <property type="match status" value="1"/>
</dbReference>
<accession>A0AAN8IZJ2</accession>
<reference evidence="2 3" key="1">
    <citation type="submission" date="2024-01" db="EMBL/GenBank/DDBJ databases">
        <title>The genome of the rayed Mediterranean limpet Patella caerulea (Linnaeus, 1758).</title>
        <authorList>
            <person name="Anh-Thu Weber A."/>
            <person name="Halstead-Nussloch G."/>
        </authorList>
    </citation>
    <scope>NUCLEOTIDE SEQUENCE [LARGE SCALE GENOMIC DNA]</scope>
    <source>
        <strain evidence="2">AATW-2023a</strain>
        <tissue evidence="2">Whole specimen</tissue>
    </source>
</reference>
<sequence>MAASVLNDSSAVNDAVINFINSNFDDNPRSLYKAKDLYNSLKEKQEQLIKKVSLVSTEVPSEIEKAIKVAEKTGKDVKKLGEKQEKLRHEILDKLRDVEPMVDDLKKLTSKVEELDRYSKYLSVLSKVEDISHQLQAALITQTSQPALNNFTELIILYKDLQSSKCVRLVRFVEDTVIFWNNIIKSRIAREFEEVLKSLRWPVVTSTIKSVTPPNIAEIKKKMESILRQLSHLQLPEHISPDATVTNPDLKKIVELTPLIYPMQLMLIPLKKRFRFHFYGNKQTNSLDKPEWYFTQVLSWIRDHDDFINKNIKPILKEEGIEVNPQIEFMRGLVQLVMEKIVTDIPELLFDDHQISHMIDEALMFDREIRNTYNYPASEPGCLHVLIHGEVFRKWLQIEKKFAIEKIDGMLTSPSAWLSQYKDITDVDELKVPECAESFMTLLLTITDRYKPLPTPASQLQFLKLQLELLEEFRVRVVQIMKEYTHNPVGEQFAAILNGVHYVVEVLREWSELVFFLKLQYCKMMNDIESEDSRNSLKSSSSLELPDDFLVHDVNVPIFETTVFEDVMEKYESLRNEMLKNCANYIHMDIQAHSHSYKKDRWLVLPSQKDLQSTLGLSISACDMFLVLKGHLALMEDLLSKPLFRILWQRLAEKLNKFILNDVILSNHFNDGGGVQLHFDMTRNLFPLFGEFTPKPENYFREVKEACILLTLKAGSAILLKEVLMADVDTIKDPNSKKTDIKQTLSEMGVYKLSPKIAGKILSLRADINIS</sequence>
<dbReference type="PROSITE" id="PS51386">
    <property type="entry name" value="RINT1_TIP20"/>
    <property type="match status" value="1"/>
</dbReference>
<dbReference type="AlphaFoldDB" id="A0AAN8IZJ2"/>
<dbReference type="Proteomes" id="UP001347796">
    <property type="component" value="Unassembled WGS sequence"/>
</dbReference>
<evidence type="ECO:0000313" key="2">
    <source>
        <dbReference type="EMBL" id="KAK6169187.1"/>
    </source>
</evidence>
<gene>
    <name evidence="2" type="ORF">SNE40_020286</name>
</gene>
<evidence type="ECO:0008006" key="4">
    <source>
        <dbReference type="Google" id="ProtNLM"/>
    </source>
</evidence>
<dbReference type="GO" id="GO:0060628">
    <property type="term" value="P:regulation of ER to Golgi vesicle-mediated transport"/>
    <property type="evidence" value="ECO:0007669"/>
    <property type="project" value="TreeGrafter"/>
</dbReference>
<dbReference type="InterPro" id="IPR042044">
    <property type="entry name" value="EXOC6PINT-1/Sec15/Tip20_C_dom2"/>
</dbReference>
<proteinExistence type="inferred from homology"/>
<comment type="caution">
    <text evidence="2">The sequence shown here is derived from an EMBL/GenBank/DDBJ whole genome shotgun (WGS) entry which is preliminary data.</text>
</comment>
<protein>
    <recommendedName>
        <fullName evidence="4">RAD50-interacting protein 1</fullName>
    </recommendedName>
</protein>
<comment type="similarity">
    <text evidence="1">Belongs to the RINT1 family.</text>
</comment>
<dbReference type="PANTHER" id="PTHR13520:SF0">
    <property type="entry name" value="RAD50-INTERACTING PROTEIN 1"/>
    <property type="match status" value="1"/>
</dbReference>
<name>A0AAN8IZJ2_PATCE</name>
<keyword evidence="3" id="KW-1185">Reference proteome</keyword>
<organism evidence="2 3">
    <name type="scientific">Patella caerulea</name>
    <name type="common">Rayed Mediterranean limpet</name>
    <dbReference type="NCBI Taxonomy" id="87958"/>
    <lineage>
        <taxon>Eukaryota</taxon>
        <taxon>Metazoa</taxon>
        <taxon>Spiralia</taxon>
        <taxon>Lophotrochozoa</taxon>
        <taxon>Mollusca</taxon>
        <taxon>Gastropoda</taxon>
        <taxon>Patellogastropoda</taxon>
        <taxon>Patelloidea</taxon>
        <taxon>Patellidae</taxon>
        <taxon>Patella</taxon>
    </lineage>
</organism>
<dbReference type="GO" id="GO:0006890">
    <property type="term" value="P:retrograde vesicle-mediated transport, Golgi to endoplasmic reticulum"/>
    <property type="evidence" value="ECO:0007669"/>
    <property type="project" value="InterPro"/>
</dbReference>
<dbReference type="InterPro" id="IPR007528">
    <property type="entry name" value="RINT1_Tip20"/>
</dbReference>
<dbReference type="GO" id="GO:0006888">
    <property type="term" value="P:endoplasmic reticulum to Golgi vesicle-mediated transport"/>
    <property type="evidence" value="ECO:0007669"/>
    <property type="project" value="InterPro"/>
</dbReference>
<dbReference type="Pfam" id="PF04437">
    <property type="entry name" value="RINT1_TIP1"/>
    <property type="match status" value="1"/>
</dbReference>
<dbReference type="GO" id="GO:0070939">
    <property type="term" value="C:Dsl1/NZR complex"/>
    <property type="evidence" value="ECO:0007669"/>
    <property type="project" value="InterPro"/>
</dbReference>
<dbReference type="Gene3D" id="1.20.58.670">
    <property type="entry name" value="Dsl1p vesicle tethering complex, Tip20p subunit, domain D"/>
    <property type="match status" value="1"/>
</dbReference>
<dbReference type="EMBL" id="JAZGQO010000015">
    <property type="protein sequence ID" value="KAK6169187.1"/>
    <property type="molecule type" value="Genomic_DNA"/>
</dbReference>
<evidence type="ECO:0000256" key="1">
    <source>
        <dbReference type="ARBA" id="ARBA00061158"/>
    </source>
</evidence>